<evidence type="ECO:0000313" key="3">
    <source>
        <dbReference type="Proteomes" id="UP000339249"/>
    </source>
</evidence>
<evidence type="ECO:0000259" key="1">
    <source>
        <dbReference type="Pfam" id="PF11892"/>
    </source>
</evidence>
<feature type="domain" description="Pyrimidine/purine nucleotide 5'-monophosphate nucleosidase C-terminal" evidence="1">
    <location>
        <begin position="53"/>
        <end position="92"/>
    </location>
</feature>
<proteinExistence type="predicted"/>
<accession>A0A4U9D576</accession>
<dbReference type="Gene3D" id="3.40.50.450">
    <property type="match status" value="1"/>
</dbReference>
<name>A0A4U9D576_RAOTE</name>
<dbReference type="EMBL" id="CABDVU010000001">
    <property type="protein sequence ID" value="VTN11318.1"/>
    <property type="molecule type" value="Genomic_DNA"/>
</dbReference>
<gene>
    <name evidence="2" type="primary">ygdH_2</name>
    <name evidence="2" type="ORF">NCTC9185_03268</name>
</gene>
<dbReference type="AlphaFoldDB" id="A0A4U9D576"/>
<protein>
    <submittedName>
        <fullName evidence="2">LOG family protein ygdH</fullName>
    </submittedName>
</protein>
<dbReference type="InterPro" id="IPR021826">
    <property type="entry name" value="PpnN_C"/>
</dbReference>
<reference evidence="2 3" key="1">
    <citation type="submission" date="2019-04" db="EMBL/GenBank/DDBJ databases">
        <authorList>
            <consortium name="Pathogen Informatics"/>
        </authorList>
    </citation>
    <scope>NUCLEOTIDE SEQUENCE [LARGE SCALE GENOMIC DNA]</scope>
    <source>
        <strain evidence="2 3">NCTC9185</strain>
    </source>
</reference>
<dbReference type="Pfam" id="PF11892">
    <property type="entry name" value="PpnN_C"/>
    <property type="match status" value="1"/>
</dbReference>
<organism evidence="2 3">
    <name type="scientific">Raoultella terrigena</name>
    <name type="common">Klebsiella terrigena</name>
    <dbReference type="NCBI Taxonomy" id="577"/>
    <lineage>
        <taxon>Bacteria</taxon>
        <taxon>Pseudomonadati</taxon>
        <taxon>Pseudomonadota</taxon>
        <taxon>Gammaproteobacteria</taxon>
        <taxon>Enterobacterales</taxon>
        <taxon>Enterobacteriaceae</taxon>
        <taxon>Klebsiella/Raoultella group</taxon>
        <taxon>Raoultella</taxon>
    </lineage>
</organism>
<dbReference type="Proteomes" id="UP000339249">
    <property type="component" value="Unassembled WGS sequence"/>
</dbReference>
<sequence length="100" mass="11615">MLPLILTGPKESENYFRVLDEFIVHTMGESARRHYKIIIDDASEVARQLKKAMPLVKESRRETDDAYSFNWSIRISPDLQMPFDPTHENMATSSSIRTSR</sequence>
<evidence type="ECO:0000313" key="2">
    <source>
        <dbReference type="EMBL" id="VTN11318.1"/>
    </source>
</evidence>